<gene>
    <name evidence="2" type="ORF">BV898_09963</name>
</gene>
<organism evidence="2 3">
    <name type="scientific">Hypsibius exemplaris</name>
    <name type="common">Freshwater tardigrade</name>
    <dbReference type="NCBI Taxonomy" id="2072580"/>
    <lineage>
        <taxon>Eukaryota</taxon>
        <taxon>Metazoa</taxon>
        <taxon>Ecdysozoa</taxon>
        <taxon>Tardigrada</taxon>
        <taxon>Eutardigrada</taxon>
        <taxon>Parachela</taxon>
        <taxon>Hypsibioidea</taxon>
        <taxon>Hypsibiidae</taxon>
        <taxon>Hypsibius</taxon>
    </lineage>
</organism>
<protein>
    <submittedName>
        <fullName evidence="2">Uncharacterized protein</fullName>
    </submittedName>
</protein>
<dbReference type="EMBL" id="MTYJ01000081">
    <property type="protein sequence ID" value="OQV15867.1"/>
    <property type="molecule type" value="Genomic_DNA"/>
</dbReference>
<sequence length="184" mass="19876">MSGSVDAAATQTPAMSTAVHIKYGSSKVLVVNPNAGLAGTMDYIRSTLRGSSGLADKDHVELCDEGGKLINPRDFPPMMLLSSFLKPGADEAFFIPFRVDRDANRAVLKVEALLNDADKLEPEVMQKLKKENHVPREKKPPRGESATVRHAHISNHEEAIAAGSNNSAHSKRDGKKLNIPKAAK</sequence>
<feature type="region of interest" description="Disordered" evidence="1">
    <location>
        <begin position="128"/>
        <end position="184"/>
    </location>
</feature>
<reference evidence="3" key="1">
    <citation type="submission" date="2017-01" db="EMBL/GenBank/DDBJ databases">
        <title>Comparative genomics of anhydrobiosis in the tardigrade Hypsibius dujardini.</title>
        <authorList>
            <person name="Yoshida Y."/>
            <person name="Koutsovoulos G."/>
            <person name="Laetsch D."/>
            <person name="Stevens L."/>
            <person name="Kumar S."/>
            <person name="Horikawa D."/>
            <person name="Ishino K."/>
            <person name="Komine S."/>
            <person name="Tomita M."/>
            <person name="Blaxter M."/>
            <person name="Arakawa K."/>
        </authorList>
    </citation>
    <scope>NUCLEOTIDE SEQUENCE [LARGE SCALE GENOMIC DNA]</scope>
    <source>
        <strain evidence="3">Z151</strain>
    </source>
</reference>
<name>A0A1W0WL28_HYPEX</name>
<proteinExistence type="predicted"/>
<keyword evidence="3" id="KW-1185">Reference proteome</keyword>
<comment type="caution">
    <text evidence="2">The sequence shown here is derived from an EMBL/GenBank/DDBJ whole genome shotgun (WGS) entry which is preliminary data.</text>
</comment>
<evidence type="ECO:0000313" key="3">
    <source>
        <dbReference type="Proteomes" id="UP000192578"/>
    </source>
</evidence>
<accession>A0A1W0WL28</accession>
<evidence type="ECO:0000313" key="2">
    <source>
        <dbReference type="EMBL" id="OQV15867.1"/>
    </source>
</evidence>
<evidence type="ECO:0000256" key="1">
    <source>
        <dbReference type="SAM" id="MobiDB-lite"/>
    </source>
</evidence>
<dbReference type="AlphaFoldDB" id="A0A1W0WL28"/>
<dbReference type="OrthoDB" id="10449544at2759"/>
<feature type="compositionally biased region" description="Basic and acidic residues" evidence="1">
    <location>
        <begin position="128"/>
        <end position="142"/>
    </location>
</feature>
<dbReference type="Proteomes" id="UP000192578">
    <property type="component" value="Unassembled WGS sequence"/>
</dbReference>